<comment type="caution">
    <text evidence="2">The sequence shown here is derived from an EMBL/GenBank/DDBJ whole genome shotgun (WGS) entry which is preliminary data.</text>
</comment>
<sequence>MNHAPTSTADAPLAWGPAPAAARAGTIALLALLTALALRRAELVILAAAPLALLAAASRRTPPPTVTVAAGAGTGRAVEGQELTVTVAVTVPAPVDLLAVRLRPLLPLAAPLTPDVWRARATDRIEARYPLRPARWGRWPVGHLEITAYAAGGTRRAVAQVSLPELIVSPNLPAWAYLPRPWRLPRLAGDHVAGTLGSGTEFAELRPYQAGDPARLVHAAASARRGRLQVTSRHAEHLADVVICLDAYSDVGQPPRSSLDTAVRGAAGLAAGYLRAGDRVGAMLLGAGAPLTVPAGLGRAQLPRIVDLLMRARDAYGVVDPDLRRVPGTALPPGALVVLCSPLLDERVLDVLTQLQERALTPVVLDVLGDEPPARGRTGELALRLWRLDRAALHRRLARLGIVVAPAADLGLAGERLAVLRAHHPTGVRP</sequence>
<dbReference type="EMBL" id="RJLN01000063">
    <property type="protein sequence ID" value="RNL95829.1"/>
    <property type="molecule type" value="Genomic_DNA"/>
</dbReference>
<name>A0ABX9WC80_9ACTN</name>
<protein>
    <submittedName>
        <fullName evidence="2">DUF58 domain-containing protein</fullName>
    </submittedName>
</protein>
<dbReference type="Proteomes" id="UP000280698">
    <property type="component" value="Unassembled WGS sequence"/>
</dbReference>
<accession>A0ABX9WC80</accession>
<gene>
    <name evidence="2" type="ORF">EFE23_20015</name>
</gene>
<dbReference type="PANTHER" id="PTHR33608">
    <property type="entry name" value="BLL2464 PROTEIN"/>
    <property type="match status" value="1"/>
</dbReference>
<evidence type="ECO:0000259" key="1">
    <source>
        <dbReference type="Pfam" id="PF01882"/>
    </source>
</evidence>
<dbReference type="PANTHER" id="PTHR33608:SF14">
    <property type="entry name" value="POSSIBLE CONSERVED SECRETED PROTEIN"/>
    <property type="match status" value="1"/>
</dbReference>
<proteinExistence type="predicted"/>
<keyword evidence="3" id="KW-1185">Reference proteome</keyword>
<dbReference type="InterPro" id="IPR002881">
    <property type="entry name" value="DUF58"/>
</dbReference>
<evidence type="ECO:0000313" key="2">
    <source>
        <dbReference type="EMBL" id="RNL95829.1"/>
    </source>
</evidence>
<evidence type="ECO:0000313" key="3">
    <source>
        <dbReference type="Proteomes" id="UP000280698"/>
    </source>
</evidence>
<dbReference type="RefSeq" id="WP_123242474.1">
    <property type="nucleotide sequence ID" value="NZ_JAAHBY010000063.1"/>
</dbReference>
<feature type="domain" description="DUF58" evidence="1">
    <location>
        <begin position="204"/>
        <end position="359"/>
    </location>
</feature>
<organism evidence="2 3">
    <name type="scientific">Micromonospora solifontis</name>
    <dbReference type="NCBI Taxonomy" id="2487138"/>
    <lineage>
        <taxon>Bacteria</taxon>
        <taxon>Bacillati</taxon>
        <taxon>Actinomycetota</taxon>
        <taxon>Actinomycetes</taxon>
        <taxon>Micromonosporales</taxon>
        <taxon>Micromonosporaceae</taxon>
        <taxon>Micromonospora</taxon>
    </lineage>
</organism>
<reference evidence="2 3" key="1">
    <citation type="submission" date="2018-11" db="EMBL/GenBank/DDBJ databases">
        <title>Micromonospora sp. PPF5-17, a new actinomycetes isolated from a hot spring soil.</title>
        <authorList>
            <person name="Thawai C."/>
        </authorList>
    </citation>
    <scope>NUCLEOTIDE SEQUENCE [LARGE SCALE GENOMIC DNA]</scope>
    <source>
        <strain evidence="2 3">PPF5-17</strain>
    </source>
</reference>
<dbReference type="Pfam" id="PF01882">
    <property type="entry name" value="DUF58"/>
    <property type="match status" value="1"/>
</dbReference>